<comment type="caution">
    <text evidence="2">The sequence shown here is derived from an EMBL/GenBank/DDBJ whole genome shotgun (WGS) entry which is preliminary data.</text>
</comment>
<dbReference type="SUPFAM" id="SSF101386">
    <property type="entry name" value="all-alpha NTP pyrophosphatases"/>
    <property type="match status" value="1"/>
</dbReference>
<organism evidence="2">
    <name type="scientific">gut metagenome</name>
    <dbReference type="NCBI Taxonomy" id="749906"/>
    <lineage>
        <taxon>unclassified sequences</taxon>
        <taxon>metagenomes</taxon>
        <taxon>organismal metagenomes</taxon>
    </lineage>
</organism>
<dbReference type="AlphaFoldDB" id="J9DAR1"/>
<dbReference type="EMBL" id="AMCI01000275">
    <property type="protein sequence ID" value="EJX09986.1"/>
    <property type="molecule type" value="Genomic_DNA"/>
</dbReference>
<feature type="domain" description="NTP pyrophosphohydrolase MazG-like" evidence="1">
    <location>
        <begin position="13"/>
        <end position="102"/>
    </location>
</feature>
<dbReference type="InterPro" id="IPR011379">
    <property type="entry name" value="MazG-related_GP37"/>
</dbReference>
<dbReference type="InterPro" id="IPR004518">
    <property type="entry name" value="MazG-like_dom"/>
</dbReference>
<dbReference type="Gene3D" id="1.10.287.1080">
    <property type="entry name" value="MazG-like"/>
    <property type="match status" value="1"/>
</dbReference>
<evidence type="ECO:0000313" key="2">
    <source>
        <dbReference type="EMBL" id="EJX09986.1"/>
    </source>
</evidence>
<dbReference type="Pfam" id="PF03819">
    <property type="entry name" value="MazG"/>
    <property type="match status" value="1"/>
</dbReference>
<protein>
    <submittedName>
        <fullName evidence="2">MazG family pyrophosphatase</fullName>
    </submittedName>
</protein>
<sequence>MTTCMDSCANITYMMANLCAEVGELSGKIAKAVRHGDARLEGNHLIFSEGLTEEQANTLLNEMALEAGDVLWQLAGFCDAIGYDLEAIAQMNLKKLADRKKRGVIDGNGDFR</sequence>
<evidence type="ECO:0000259" key="1">
    <source>
        <dbReference type="Pfam" id="PF03819"/>
    </source>
</evidence>
<reference evidence="2" key="1">
    <citation type="journal article" date="2012" name="PLoS ONE">
        <title>Gene sets for utilization of primary and secondary nutrition supplies in the distal gut of endangered iberian lynx.</title>
        <authorList>
            <person name="Alcaide M."/>
            <person name="Messina E."/>
            <person name="Richter M."/>
            <person name="Bargiela R."/>
            <person name="Peplies J."/>
            <person name="Huws S.A."/>
            <person name="Newbold C.J."/>
            <person name="Golyshin P.N."/>
            <person name="Simon M.A."/>
            <person name="Lopez G."/>
            <person name="Yakimov M.M."/>
            <person name="Ferrer M."/>
        </authorList>
    </citation>
    <scope>NUCLEOTIDE SEQUENCE</scope>
</reference>
<gene>
    <name evidence="2" type="ORF">EVA_01899</name>
</gene>
<accession>J9DAR1</accession>
<dbReference type="PIRSF" id="PIRSF006639">
    <property type="entry name" value="UCP006639_pph"/>
    <property type="match status" value="1"/>
</dbReference>
<proteinExistence type="predicted"/>
<name>J9DAR1_9ZZZZ</name>